<name>A0ABS8HZ62_9FIRM</name>
<keyword evidence="3" id="KW-1185">Reference proteome</keyword>
<dbReference type="RefSeq" id="WP_229537348.1">
    <property type="nucleotide sequence ID" value="NZ_JAJHJB010000068.1"/>
</dbReference>
<evidence type="ECO:0000313" key="3">
    <source>
        <dbReference type="Proteomes" id="UP001165492"/>
    </source>
</evidence>
<organism evidence="2 3">
    <name type="scientific">Pelosinus baikalensis</name>
    <dbReference type="NCBI Taxonomy" id="2892015"/>
    <lineage>
        <taxon>Bacteria</taxon>
        <taxon>Bacillati</taxon>
        <taxon>Bacillota</taxon>
        <taxon>Negativicutes</taxon>
        <taxon>Selenomonadales</taxon>
        <taxon>Sporomusaceae</taxon>
        <taxon>Pelosinus</taxon>
    </lineage>
</organism>
<dbReference type="PRINTS" id="PR00111">
    <property type="entry name" value="ABHYDROLASE"/>
</dbReference>
<dbReference type="InterPro" id="IPR029058">
    <property type="entry name" value="AB_hydrolase_fold"/>
</dbReference>
<dbReference type="InterPro" id="IPR050266">
    <property type="entry name" value="AB_hydrolase_sf"/>
</dbReference>
<dbReference type="Gene3D" id="3.40.50.1820">
    <property type="entry name" value="alpha/beta hydrolase"/>
    <property type="match status" value="1"/>
</dbReference>
<evidence type="ECO:0000259" key="1">
    <source>
        <dbReference type="Pfam" id="PF00561"/>
    </source>
</evidence>
<dbReference type="Pfam" id="PF00561">
    <property type="entry name" value="Abhydrolase_1"/>
    <property type="match status" value="1"/>
</dbReference>
<reference evidence="2" key="1">
    <citation type="submission" date="2021-11" db="EMBL/GenBank/DDBJ databases">
        <title>Description of a new species Pelosinus isolated from the bottom sediments of Lake Baikal.</title>
        <authorList>
            <person name="Zakharyuk A."/>
        </authorList>
    </citation>
    <scope>NUCLEOTIDE SEQUENCE</scope>
    <source>
        <strain evidence="2">Bkl1</strain>
    </source>
</reference>
<dbReference type="GO" id="GO:0016787">
    <property type="term" value="F:hydrolase activity"/>
    <property type="evidence" value="ECO:0007669"/>
    <property type="project" value="UniProtKB-KW"/>
</dbReference>
<dbReference type="EMBL" id="JAJHJB010000068">
    <property type="protein sequence ID" value="MCC5468455.1"/>
    <property type="molecule type" value="Genomic_DNA"/>
</dbReference>
<feature type="domain" description="AB hydrolase-1" evidence="1">
    <location>
        <begin position="31"/>
        <end position="261"/>
    </location>
</feature>
<gene>
    <name evidence="2" type="ORF">LMF89_24270</name>
</gene>
<comment type="caution">
    <text evidence="2">The sequence shown here is derived from an EMBL/GenBank/DDBJ whole genome shotgun (WGS) entry which is preliminary data.</text>
</comment>
<keyword evidence="2" id="KW-0378">Hydrolase</keyword>
<dbReference type="Proteomes" id="UP001165492">
    <property type="component" value="Unassembled WGS sequence"/>
</dbReference>
<dbReference type="SUPFAM" id="SSF53474">
    <property type="entry name" value="alpha/beta-Hydrolases"/>
    <property type="match status" value="1"/>
</dbReference>
<sequence length="279" mass="32586">MRTHFIQKFKENDKRIISYYIGGNLSSNQCLLFLNGLYTGHTAWIKQQRYPYFRDNYKLLFIDYHGVGDSVEKREEEFKFDDIVDDIKTILDEEVSDKLYVIGYSVGGMLALWLSYKFQDSVNGLILLNSGSKTSIYANKMIRGLLTLIEDGANLKSIFMLIYPWFHSQEYLENMDMDNFVLQKYAEYNGNSKSFRLLIKAIVNRPDLSVILDNILIPTFVLSSEHDIIFPLPYQQEIQAKIKNCKHELLLNSSHASYIENHGEVNRFIERALKDMTNR</sequence>
<evidence type="ECO:0000313" key="2">
    <source>
        <dbReference type="EMBL" id="MCC5468455.1"/>
    </source>
</evidence>
<proteinExistence type="predicted"/>
<accession>A0ABS8HZ62</accession>
<dbReference type="InterPro" id="IPR000073">
    <property type="entry name" value="AB_hydrolase_1"/>
</dbReference>
<protein>
    <submittedName>
        <fullName evidence="2">Alpha/beta hydrolase</fullName>
    </submittedName>
</protein>
<dbReference type="PANTHER" id="PTHR43798:SF33">
    <property type="entry name" value="HYDROLASE, PUTATIVE (AFU_ORTHOLOGUE AFUA_2G14860)-RELATED"/>
    <property type="match status" value="1"/>
</dbReference>
<dbReference type="PANTHER" id="PTHR43798">
    <property type="entry name" value="MONOACYLGLYCEROL LIPASE"/>
    <property type="match status" value="1"/>
</dbReference>